<dbReference type="GO" id="GO:0045490">
    <property type="term" value="P:pectin catabolic process"/>
    <property type="evidence" value="ECO:0007669"/>
    <property type="project" value="UniProtKB-UniRule"/>
</dbReference>
<evidence type="ECO:0000313" key="18">
    <source>
        <dbReference type="EMBL" id="CAA3021882.1"/>
    </source>
</evidence>
<dbReference type="Pfam" id="PF01095">
    <property type="entry name" value="Pectinesterase"/>
    <property type="match status" value="1"/>
</dbReference>
<dbReference type="OrthoDB" id="2019149at2759"/>
<protein>
    <recommendedName>
        <fullName evidence="5 15">Pectinesterase</fullName>
        <ecNumber evidence="5 15">3.1.1.11</ecNumber>
    </recommendedName>
</protein>
<proteinExistence type="inferred from homology"/>
<evidence type="ECO:0000256" key="16">
    <source>
        <dbReference type="SAM" id="Phobius"/>
    </source>
</evidence>
<dbReference type="Gene3D" id="2.160.20.10">
    <property type="entry name" value="Single-stranded right-handed beta-helix, Pectin lyase-like"/>
    <property type="match status" value="1"/>
</dbReference>
<comment type="catalytic activity">
    <reaction evidence="13 15">
        <text>[(1-&gt;4)-alpha-D-galacturonosyl methyl ester](n) + n H2O = [(1-&gt;4)-alpha-D-galacturonosyl](n) + n methanol + n H(+)</text>
        <dbReference type="Rhea" id="RHEA:22380"/>
        <dbReference type="Rhea" id="RHEA-COMP:14570"/>
        <dbReference type="Rhea" id="RHEA-COMP:14573"/>
        <dbReference type="ChEBI" id="CHEBI:15377"/>
        <dbReference type="ChEBI" id="CHEBI:15378"/>
        <dbReference type="ChEBI" id="CHEBI:17790"/>
        <dbReference type="ChEBI" id="CHEBI:140522"/>
        <dbReference type="ChEBI" id="CHEBI:140523"/>
        <dbReference type="EC" id="3.1.1.11"/>
    </reaction>
</comment>
<keyword evidence="7" id="KW-0964">Secreted</keyword>
<dbReference type="SMART" id="SM00856">
    <property type="entry name" value="PMEI"/>
    <property type="match status" value="1"/>
</dbReference>
<dbReference type="GO" id="GO:0004857">
    <property type="term" value="F:enzyme inhibitor activity"/>
    <property type="evidence" value="ECO:0007669"/>
    <property type="project" value="InterPro"/>
</dbReference>
<dbReference type="EMBL" id="CACTIH010009060">
    <property type="protein sequence ID" value="CAA3021882.1"/>
    <property type="molecule type" value="Genomic_DNA"/>
</dbReference>
<keyword evidence="8 15" id="KW-0378">Hydrolase</keyword>
<comment type="similarity">
    <text evidence="4">In the C-terminal section; belongs to the pectinesterase family.</text>
</comment>
<keyword evidence="9 15" id="KW-0063">Aspartyl esterase</keyword>
<dbReference type="Gene3D" id="1.20.140.40">
    <property type="entry name" value="Invertase/pectin methylesterase inhibitor family protein"/>
    <property type="match status" value="1"/>
</dbReference>
<evidence type="ECO:0000256" key="8">
    <source>
        <dbReference type="ARBA" id="ARBA00022801"/>
    </source>
</evidence>
<evidence type="ECO:0000256" key="15">
    <source>
        <dbReference type="RuleBase" id="RU000589"/>
    </source>
</evidence>
<reference evidence="18 19" key="1">
    <citation type="submission" date="2019-12" db="EMBL/GenBank/DDBJ databases">
        <authorList>
            <person name="Alioto T."/>
            <person name="Alioto T."/>
            <person name="Gomez Garrido J."/>
        </authorList>
    </citation>
    <scope>NUCLEOTIDE SEQUENCE [LARGE SCALE GENOMIC DNA]</scope>
</reference>
<dbReference type="InterPro" id="IPR012334">
    <property type="entry name" value="Pectin_lyas_fold"/>
</dbReference>
<evidence type="ECO:0000256" key="5">
    <source>
        <dbReference type="ARBA" id="ARBA00013229"/>
    </source>
</evidence>
<dbReference type="InterPro" id="IPR033131">
    <property type="entry name" value="Pectinesterase_Asp_AS"/>
</dbReference>
<dbReference type="Proteomes" id="UP000594638">
    <property type="component" value="Unassembled WGS sequence"/>
</dbReference>
<dbReference type="InterPro" id="IPR035513">
    <property type="entry name" value="Invertase/methylesterase_inhib"/>
</dbReference>
<evidence type="ECO:0000256" key="3">
    <source>
        <dbReference type="ARBA" id="ARBA00006027"/>
    </source>
</evidence>
<dbReference type="PROSITE" id="PS00503">
    <property type="entry name" value="PECTINESTERASE_2"/>
    <property type="match status" value="1"/>
</dbReference>
<dbReference type="PANTHER" id="PTHR31707">
    <property type="entry name" value="PECTINESTERASE"/>
    <property type="match status" value="1"/>
</dbReference>
<dbReference type="AlphaFoldDB" id="A0A8S0UV07"/>
<comment type="pathway">
    <text evidence="2 15">Glycan metabolism; pectin degradation; 2-dehydro-3-deoxy-D-gluconate from pectin: step 1/5.</text>
</comment>
<dbReference type="FunFam" id="1.20.140.40:FF:000010">
    <property type="entry name" value="Pectinesterase"/>
    <property type="match status" value="1"/>
</dbReference>
<dbReference type="FunFam" id="2.160.20.10:FF:000001">
    <property type="entry name" value="Pectinesterase"/>
    <property type="match status" value="1"/>
</dbReference>
<feature type="domain" description="Pectinesterase inhibitor" evidence="17">
    <location>
        <begin position="64"/>
        <end position="226"/>
    </location>
</feature>
<keyword evidence="12" id="KW-0961">Cell wall biogenesis/degradation</keyword>
<dbReference type="InterPro" id="IPR006501">
    <property type="entry name" value="Pectinesterase_inhib_dom"/>
</dbReference>
<organism evidence="18 19">
    <name type="scientific">Olea europaea subsp. europaea</name>
    <dbReference type="NCBI Taxonomy" id="158383"/>
    <lineage>
        <taxon>Eukaryota</taxon>
        <taxon>Viridiplantae</taxon>
        <taxon>Streptophyta</taxon>
        <taxon>Embryophyta</taxon>
        <taxon>Tracheophyta</taxon>
        <taxon>Spermatophyta</taxon>
        <taxon>Magnoliopsida</taxon>
        <taxon>eudicotyledons</taxon>
        <taxon>Gunneridae</taxon>
        <taxon>Pentapetalae</taxon>
        <taxon>asterids</taxon>
        <taxon>lamiids</taxon>
        <taxon>Lamiales</taxon>
        <taxon>Oleaceae</taxon>
        <taxon>Oleeae</taxon>
        <taxon>Olea</taxon>
    </lineage>
</organism>
<keyword evidence="10" id="KW-1015">Disulfide bond</keyword>
<feature type="active site" evidence="14">
    <location>
        <position position="423"/>
    </location>
</feature>
<dbReference type="InterPro" id="IPR000070">
    <property type="entry name" value="Pectinesterase_cat"/>
</dbReference>
<dbReference type="CDD" id="cd15798">
    <property type="entry name" value="PMEI-like_3"/>
    <property type="match status" value="1"/>
</dbReference>
<dbReference type="Pfam" id="PF04043">
    <property type="entry name" value="PMEI"/>
    <property type="match status" value="1"/>
</dbReference>
<evidence type="ECO:0000256" key="1">
    <source>
        <dbReference type="ARBA" id="ARBA00004191"/>
    </source>
</evidence>
<dbReference type="NCBIfam" id="TIGR01614">
    <property type="entry name" value="PME_inhib"/>
    <property type="match status" value="1"/>
</dbReference>
<keyword evidence="16" id="KW-0812">Transmembrane</keyword>
<comment type="subcellular location">
    <subcellularLocation>
        <location evidence="1">Secreted</location>
        <location evidence="1">Cell wall</location>
    </subcellularLocation>
</comment>
<evidence type="ECO:0000256" key="4">
    <source>
        <dbReference type="ARBA" id="ARBA00007786"/>
    </source>
</evidence>
<evidence type="ECO:0000256" key="13">
    <source>
        <dbReference type="ARBA" id="ARBA00047928"/>
    </source>
</evidence>
<evidence type="ECO:0000256" key="10">
    <source>
        <dbReference type="ARBA" id="ARBA00023157"/>
    </source>
</evidence>
<dbReference type="EC" id="3.1.1.11" evidence="5 15"/>
<sequence length="622" mass="70232">MEPRNAIKNSQFFKKLAKTRRKTIILIVFLPIVALLIALNFKHPSSSSSRIDHQPLIQSPPLIGLHLFIKKACATTLYPSLCLSSLASIHGSKNATSFRRILEVAINRTLEHVKATQQDILAHFRHQDLNSQENNALKDCMEMLDQTLYELAQAVEDLRISSPSYVRMSYGDLKTLLSAAMTNENTCIDGFSDLEELNIDNQTGHKEHLQNLLTPISRMISNSLAMIKYVESKAPKQKLKKPRILSTKLPENDEFKDCVHRRRTMQETTNRLRPDVIVSSNGTGNYTTIGEAIAVAPNMSMNRFVIRIKAGIYEENVLIPREKINIMLVGDGMNSTIIKGWRNFADGFSTFASATLTVVGDKFLATDLTIINTSGPEKHQAVALRVTSNAAFYRCEIISHQDTLYAHSLRQFYRECSIQGTIDFIFGNAAAIFQNCSILVRKPNPGQRNVITAQGREDPNQNTGISLQNCTIEAASEFNMTERKNFVTYLGRPWRNYSRTNIMNSYMGDLIHPQGWCKWDVYSNLGTVDYMEYLNSGPGSDTKHRISWTGYRKNCTEDIAKLFSVEKFLHGAEDWLQSTVLPLFNGHGPINKTEMLCLVRGQESPPFFNSAPKSNLDEFSFH</sequence>
<dbReference type="InterPro" id="IPR011050">
    <property type="entry name" value="Pectin_lyase_fold/virulence"/>
</dbReference>
<gene>
    <name evidence="18" type="ORF">OLEA9_A046335</name>
</gene>
<evidence type="ECO:0000256" key="2">
    <source>
        <dbReference type="ARBA" id="ARBA00005184"/>
    </source>
</evidence>
<evidence type="ECO:0000256" key="7">
    <source>
        <dbReference type="ARBA" id="ARBA00022525"/>
    </source>
</evidence>
<comment type="caution">
    <text evidence="18">The sequence shown here is derived from an EMBL/GenBank/DDBJ whole genome shotgun (WGS) entry which is preliminary data.</text>
</comment>
<evidence type="ECO:0000256" key="14">
    <source>
        <dbReference type="PROSITE-ProRule" id="PRU10040"/>
    </source>
</evidence>
<dbReference type="Gramene" id="OE9A046335T1">
    <property type="protein sequence ID" value="OE9A046335C1"/>
    <property type="gene ID" value="OE9A046335"/>
</dbReference>
<comment type="similarity">
    <text evidence="3">In the N-terminal section; belongs to the PMEI family.</text>
</comment>
<accession>A0A8S0UV07</accession>
<dbReference type="SUPFAM" id="SSF101148">
    <property type="entry name" value="Plant invertase/pectin methylesterase inhibitor"/>
    <property type="match status" value="1"/>
</dbReference>
<dbReference type="SUPFAM" id="SSF51126">
    <property type="entry name" value="Pectin lyase-like"/>
    <property type="match status" value="1"/>
</dbReference>
<dbReference type="GO" id="GO:0030599">
    <property type="term" value="F:pectinesterase activity"/>
    <property type="evidence" value="ECO:0007669"/>
    <property type="project" value="UniProtKB-UniRule"/>
</dbReference>
<feature type="transmembrane region" description="Helical" evidence="16">
    <location>
        <begin position="23"/>
        <end position="41"/>
    </location>
</feature>
<evidence type="ECO:0000256" key="6">
    <source>
        <dbReference type="ARBA" id="ARBA00022512"/>
    </source>
</evidence>
<keyword evidence="11" id="KW-0325">Glycoprotein</keyword>
<evidence type="ECO:0000256" key="9">
    <source>
        <dbReference type="ARBA" id="ARBA00023085"/>
    </source>
</evidence>
<keyword evidence="19" id="KW-1185">Reference proteome</keyword>
<keyword evidence="6" id="KW-0134">Cell wall</keyword>
<evidence type="ECO:0000313" key="19">
    <source>
        <dbReference type="Proteomes" id="UP000594638"/>
    </source>
</evidence>
<keyword evidence="16" id="KW-0472">Membrane</keyword>
<evidence type="ECO:0000259" key="17">
    <source>
        <dbReference type="SMART" id="SM00856"/>
    </source>
</evidence>
<evidence type="ECO:0000256" key="12">
    <source>
        <dbReference type="ARBA" id="ARBA00023316"/>
    </source>
</evidence>
<evidence type="ECO:0000256" key="11">
    <source>
        <dbReference type="ARBA" id="ARBA00023180"/>
    </source>
</evidence>
<dbReference type="GO" id="GO:0042545">
    <property type="term" value="P:cell wall modification"/>
    <property type="evidence" value="ECO:0007669"/>
    <property type="project" value="UniProtKB-UniRule"/>
</dbReference>
<name>A0A8S0UV07_OLEEU</name>
<keyword evidence="16" id="KW-1133">Transmembrane helix</keyword>